<dbReference type="GO" id="GO:0004930">
    <property type="term" value="F:G protein-coupled receptor activity"/>
    <property type="evidence" value="ECO:0007669"/>
    <property type="project" value="UniProtKB-KW"/>
</dbReference>
<evidence type="ECO:0000256" key="6">
    <source>
        <dbReference type="ARBA" id="ARBA00023170"/>
    </source>
</evidence>
<keyword evidence="6" id="KW-0675">Receptor</keyword>
<keyword evidence="2 8" id="KW-0812">Transmembrane</keyword>
<feature type="domain" description="G-protein coupled receptors family 1 profile" evidence="9">
    <location>
        <begin position="29"/>
        <end position="298"/>
    </location>
</feature>
<name>A0A814F540_ADIRI</name>
<proteinExistence type="predicted"/>
<dbReference type="EMBL" id="CAJNOJ010000055">
    <property type="protein sequence ID" value="CAF0978093.1"/>
    <property type="molecule type" value="Genomic_DNA"/>
</dbReference>
<feature type="transmembrane region" description="Helical" evidence="8">
    <location>
        <begin position="12"/>
        <end position="36"/>
    </location>
</feature>
<comment type="subcellular location">
    <subcellularLocation>
        <location evidence="1">Membrane</location>
        <topology evidence="1">Multi-pass membrane protein</topology>
    </subcellularLocation>
</comment>
<evidence type="ECO:0000256" key="3">
    <source>
        <dbReference type="ARBA" id="ARBA00022989"/>
    </source>
</evidence>
<protein>
    <recommendedName>
        <fullName evidence="9">G-protein coupled receptors family 1 profile domain-containing protein</fullName>
    </recommendedName>
</protein>
<evidence type="ECO:0000313" key="11">
    <source>
        <dbReference type="EMBL" id="CAF1638441.1"/>
    </source>
</evidence>
<sequence length="361" mass="41595">MSNSSSFKYFTIRYYQIVPPMVLIIGCIGNILNLVLFTRRTLRSNPCAIYFFLLSITNLISLTFGLLPNYLINVYGIDILTSTMFFCRFRFFVVHCSLAISSWSIVLAGIDRFCISSRQVRRRQFSTLKHTQVATVILIIICCIIYSHVLVLFTIEQTSTGRMCYAQSGPYRIFYDFFFFATYSFTPPILMVLLGLGTLRNILQARSLIKPQETNAMARASIQQNVYVQKKDRQYLKMLLVQLVFTVTLTLPIAIQKLYTTFTEYQVKSTNRIEIENFVADFVRTLTQINSGLSFFLYTLSSTAFRRELLVVILKFVKITFGVNNYVYQWLQKIARPTVSHHADTMAHAHVGTLRLKSIGQ</sequence>
<evidence type="ECO:0000313" key="13">
    <source>
        <dbReference type="Proteomes" id="UP000663852"/>
    </source>
</evidence>
<feature type="transmembrane region" description="Helical" evidence="8">
    <location>
        <begin position="91"/>
        <end position="110"/>
    </location>
</feature>
<gene>
    <name evidence="10" type="ORF">EDS130_LOCUS13723</name>
    <name evidence="11" type="ORF">XAT740_LOCUS52884</name>
</gene>
<accession>A0A814F540</accession>
<feature type="transmembrane region" description="Helical" evidence="8">
    <location>
        <begin position="131"/>
        <end position="153"/>
    </location>
</feature>
<evidence type="ECO:0000313" key="10">
    <source>
        <dbReference type="EMBL" id="CAF0978093.1"/>
    </source>
</evidence>
<feature type="transmembrane region" description="Helical" evidence="8">
    <location>
        <begin position="48"/>
        <end position="71"/>
    </location>
</feature>
<dbReference type="Proteomes" id="UP000663852">
    <property type="component" value="Unassembled WGS sequence"/>
</dbReference>
<dbReference type="InterPro" id="IPR017452">
    <property type="entry name" value="GPCR_Rhodpsn_7TM"/>
</dbReference>
<keyword evidence="3 8" id="KW-1133">Transmembrane helix</keyword>
<evidence type="ECO:0000256" key="1">
    <source>
        <dbReference type="ARBA" id="ARBA00004141"/>
    </source>
</evidence>
<dbReference type="Pfam" id="PF00001">
    <property type="entry name" value="7tm_1"/>
    <property type="match status" value="1"/>
</dbReference>
<feature type="transmembrane region" description="Helical" evidence="8">
    <location>
        <begin position="239"/>
        <end position="259"/>
    </location>
</feature>
<dbReference type="OrthoDB" id="9990906at2759"/>
<dbReference type="Proteomes" id="UP000663828">
    <property type="component" value="Unassembled WGS sequence"/>
</dbReference>
<evidence type="ECO:0000313" key="12">
    <source>
        <dbReference type="Proteomes" id="UP000663828"/>
    </source>
</evidence>
<dbReference type="InterPro" id="IPR000276">
    <property type="entry name" value="GPCR_Rhodpsn"/>
</dbReference>
<evidence type="ECO:0000256" key="4">
    <source>
        <dbReference type="ARBA" id="ARBA00023040"/>
    </source>
</evidence>
<keyword evidence="5 8" id="KW-0472">Membrane</keyword>
<evidence type="ECO:0000256" key="5">
    <source>
        <dbReference type="ARBA" id="ARBA00023136"/>
    </source>
</evidence>
<dbReference type="SUPFAM" id="SSF81321">
    <property type="entry name" value="Family A G protein-coupled receptor-like"/>
    <property type="match status" value="1"/>
</dbReference>
<dbReference type="PANTHER" id="PTHR24243:SF230">
    <property type="entry name" value="G-PROTEIN COUPLED RECEPTORS FAMILY 1 PROFILE DOMAIN-CONTAINING PROTEIN"/>
    <property type="match status" value="1"/>
</dbReference>
<dbReference type="EMBL" id="CAJNOR010008855">
    <property type="protein sequence ID" value="CAF1638441.1"/>
    <property type="molecule type" value="Genomic_DNA"/>
</dbReference>
<dbReference type="PANTHER" id="PTHR24243">
    <property type="entry name" value="G-PROTEIN COUPLED RECEPTOR"/>
    <property type="match status" value="1"/>
</dbReference>
<comment type="caution">
    <text evidence="10">The sequence shown here is derived from an EMBL/GenBank/DDBJ whole genome shotgun (WGS) entry which is preliminary data.</text>
</comment>
<evidence type="ECO:0000259" key="9">
    <source>
        <dbReference type="PROSITE" id="PS50262"/>
    </source>
</evidence>
<keyword evidence="4" id="KW-0297">G-protein coupled receptor</keyword>
<dbReference type="AlphaFoldDB" id="A0A814F540"/>
<keyword evidence="7" id="KW-0807">Transducer</keyword>
<evidence type="ECO:0000256" key="8">
    <source>
        <dbReference type="SAM" id="Phobius"/>
    </source>
</evidence>
<reference evidence="10" key="1">
    <citation type="submission" date="2021-02" db="EMBL/GenBank/DDBJ databases">
        <authorList>
            <person name="Nowell W R."/>
        </authorList>
    </citation>
    <scope>NUCLEOTIDE SEQUENCE</scope>
</reference>
<dbReference type="GO" id="GO:0005886">
    <property type="term" value="C:plasma membrane"/>
    <property type="evidence" value="ECO:0007669"/>
    <property type="project" value="TreeGrafter"/>
</dbReference>
<dbReference type="Gene3D" id="1.20.1070.10">
    <property type="entry name" value="Rhodopsin 7-helix transmembrane proteins"/>
    <property type="match status" value="1"/>
</dbReference>
<keyword evidence="12" id="KW-1185">Reference proteome</keyword>
<feature type="transmembrane region" description="Helical" evidence="8">
    <location>
        <begin position="173"/>
        <end position="196"/>
    </location>
</feature>
<evidence type="ECO:0000256" key="7">
    <source>
        <dbReference type="ARBA" id="ARBA00023224"/>
    </source>
</evidence>
<evidence type="ECO:0000256" key="2">
    <source>
        <dbReference type="ARBA" id="ARBA00022692"/>
    </source>
</evidence>
<organism evidence="10 13">
    <name type="scientific">Adineta ricciae</name>
    <name type="common">Rotifer</name>
    <dbReference type="NCBI Taxonomy" id="249248"/>
    <lineage>
        <taxon>Eukaryota</taxon>
        <taxon>Metazoa</taxon>
        <taxon>Spiralia</taxon>
        <taxon>Gnathifera</taxon>
        <taxon>Rotifera</taxon>
        <taxon>Eurotatoria</taxon>
        <taxon>Bdelloidea</taxon>
        <taxon>Adinetida</taxon>
        <taxon>Adinetidae</taxon>
        <taxon>Adineta</taxon>
    </lineage>
</organism>
<dbReference type="PROSITE" id="PS50262">
    <property type="entry name" value="G_PROTEIN_RECEP_F1_2"/>
    <property type="match status" value="1"/>
</dbReference>